<dbReference type="InterPro" id="IPR036770">
    <property type="entry name" value="Ankyrin_rpt-contain_sf"/>
</dbReference>
<comment type="caution">
    <text evidence="1">The sequence shown here is derived from an EMBL/GenBank/DDBJ whole genome shotgun (WGS) entry which is preliminary data.</text>
</comment>
<dbReference type="PANTHER" id="PTHR46586">
    <property type="entry name" value="ANKYRIN REPEAT-CONTAINING PROTEIN"/>
    <property type="match status" value="1"/>
</dbReference>
<sequence>MWFTTSQPPPSTTSDAPRAVRFRPSATNEWDRMPAEIQNMILEHAGVLTLWLNGRIDIANLHDKRFNSMLRDICELDWQGDFRTLPFERFRYYARDECFWNLRSRSLHTRFKALALRALDNGLDQAAILNGWTDLLDFHSPRWIGQNAARCGSISMLQHLVDERKVVALDKDHARLAAEFGQLDVLKRLHERMPDGSWTTEAMDWAANKGHFNVVKWLHANRSEGCTTDAMDWAASNGHLEVVEFLHNHRTEGCTTRAMDFAVFNFHLDVLEWLHNNRTEGCTSDAMEYAARHNDADIVEFLYKNRTEGDIVNAATVAATGGQHLVLQRIRELAPSVIGDAFADEASSLGHSFVMQ</sequence>
<dbReference type="InterPro" id="IPR002110">
    <property type="entry name" value="Ankyrin_rpt"/>
</dbReference>
<dbReference type="SUPFAM" id="SSF48403">
    <property type="entry name" value="Ankyrin repeat"/>
    <property type="match status" value="1"/>
</dbReference>
<dbReference type="EMBL" id="JADGIZ020000064">
    <property type="protein sequence ID" value="KAL2912478.1"/>
    <property type="molecule type" value="Genomic_DNA"/>
</dbReference>
<evidence type="ECO:0000313" key="1">
    <source>
        <dbReference type="EMBL" id="KAL2912478.1"/>
    </source>
</evidence>
<dbReference type="InterPro" id="IPR052050">
    <property type="entry name" value="SecEffector_AnkRepeat"/>
</dbReference>
<dbReference type="Gene3D" id="1.25.40.20">
    <property type="entry name" value="Ankyrin repeat-containing domain"/>
    <property type="match status" value="1"/>
</dbReference>
<dbReference type="Proteomes" id="UP001527925">
    <property type="component" value="Unassembled WGS sequence"/>
</dbReference>
<dbReference type="Pfam" id="PF13637">
    <property type="entry name" value="Ank_4"/>
    <property type="match status" value="1"/>
</dbReference>
<organism evidence="1 2">
    <name type="scientific">Polyrhizophydium stewartii</name>
    <dbReference type="NCBI Taxonomy" id="2732419"/>
    <lineage>
        <taxon>Eukaryota</taxon>
        <taxon>Fungi</taxon>
        <taxon>Fungi incertae sedis</taxon>
        <taxon>Chytridiomycota</taxon>
        <taxon>Chytridiomycota incertae sedis</taxon>
        <taxon>Chytridiomycetes</taxon>
        <taxon>Rhizophydiales</taxon>
        <taxon>Rhizophydiales incertae sedis</taxon>
        <taxon>Polyrhizophydium</taxon>
    </lineage>
</organism>
<reference evidence="1 2" key="1">
    <citation type="submission" date="2023-09" db="EMBL/GenBank/DDBJ databases">
        <title>Pangenome analysis of Batrachochytrium dendrobatidis and related Chytrids.</title>
        <authorList>
            <person name="Yacoub M.N."/>
            <person name="Stajich J.E."/>
            <person name="James T.Y."/>
        </authorList>
    </citation>
    <scope>NUCLEOTIDE SEQUENCE [LARGE SCALE GENOMIC DNA]</scope>
    <source>
        <strain evidence="1 2">JEL0888</strain>
    </source>
</reference>
<proteinExistence type="predicted"/>
<evidence type="ECO:0008006" key="3">
    <source>
        <dbReference type="Google" id="ProtNLM"/>
    </source>
</evidence>
<protein>
    <recommendedName>
        <fullName evidence="3">Ankyrin repeat protein</fullName>
    </recommendedName>
</protein>
<gene>
    <name evidence="1" type="ORF">HK105_208050</name>
</gene>
<evidence type="ECO:0000313" key="2">
    <source>
        <dbReference type="Proteomes" id="UP001527925"/>
    </source>
</evidence>
<accession>A0ABR4MYW5</accession>
<keyword evidence="2" id="KW-1185">Reference proteome</keyword>
<dbReference type="PANTHER" id="PTHR46586:SF3">
    <property type="entry name" value="ANKYRIN REPEAT-CONTAINING PROTEIN"/>
    <property type="match status" value="1"/>
</dbReference>
<name>A0ABR4MYW5_9FUNG</name>